<gene>
    <name evidence="2" type="ORF">Focb16_v004748</name>
</gene>
<comment type="caution">
    <text evidence="2">The sequence shown here is derived from an EMBL/GenBank/DDBJ whole genome shotgun (WGS) entry which is preliminary data.</text>
</comment>
<sequence length="198" mass="23206">MSLSAFKGQQTSRQTSPFKRSRHQQLLQSPDMMRIRRRPDNDRRVPNDKRRPSKLAPPMRVLFTSEGAKERRSEGANERTTRATERPTNTMNDDDDETQRRLTYDRLRYQFQRTTTDCDTNKLRHRLFSRNYERQISNAATCFTHLCMVNNPTTWPCIIVGRAPRFGNSTRWAVDSDTFFCLSCRQLALTDAYDVAFG</sequence>
<proteinExistence type="predicted"/>
<feature type="compositionally biased region" description="Polar residues" evidence="1">
    <location>
        <begin position="1"/>
        <end position="28"/>
    </location>
</feature>
<evidence type="ECO:0000313" key="3">
    <source>
        <dbReference type="Proteomes" id="UP000320707"/>
    </source>
</evidence>
<name>A0A559LLK2_FUSOC</name>
<organism evidence="2 3">
    <name type="scientific">Fusarium oxysporum f. sp. cubense</name>
    <dbReference type="NCBI Taxonomy" id="61366"/>
    <lineage>
        <taxon>Eukaryota</taxon>
        <taxon>Fungi</taxon>
        <taxon>Dikarya</taxon>
        <taxon>Ascomycota</taxon>
        <taxon>Pezizomycotina</taxon>
        <taxon>Sordariomycetes</taxon>
        <taxon>Hypocreomycetidae</taxon>
        <taxon>Hypocreales</taxon>
        <taxon>Nectriaceae</taxon>
        <taxon>Fusarium</taxon>
        <taxon>Fusarium oxysporum species complex</taxon>
    </lineage>
</organism>
<accession>A0A559LLK2</accession>
<feature type="region of interest" description="Disordered" evidence="1">
    <location>
        <begin position="1"/>
        <end position="98"/>
    </location>
</feature>
<feature type="compositionally biased region" description="Basic and acidic residues" evidence="1">
    <location>
        <begin position="67"/>
        <end position="85"/>
    </location>
</feature>
<dbReference type="AlphaFoldDB" id="A0A559LLK2"/>
<evidence type="ECO:0000313" key="2">
    <source>
        <dbReference type="EMBL" id="TVY75133.1"/>
    </source>
</evidence>
<reference evidence="2 3" key="1">
    <citation type="journal article" date="2019" name="Microbiol. Resour. Announc.">
        <title>High-quality draft genome sequence of Fusarium oxysporum f. sp. cubense strain 160527, a causal agent of Panama disease.</title>
        <authorList>
            <person name="Asai S."/>
            <person name="Ayukawa Y."/>
            <person name="Gan P."/>
            <person name="Masuda S."/>
            <person name="Komatsu K."/>
            <person name="Shirasu K."/>
            <person name="Arie T."/>
        </authorList>
    </citation>
    <scope>NUCLEOTIDE SEQUENCE [LARGE SCALE GENOMIC DNA]</scope>
    <source>
        <strain evidence="2 3">160527</strain>
    </source>
</reference>
<dbReference type="EMBL" id="SRMI01000003">
    <property type="protein sequence ID" value="TVY75133.1"/>
    <property type="molecule type" value="Genomic_DNA"/>
</dbReference>
<protein>
    <submittedName>
        <fullName evidence="2">Uncharacterized protein</fullName>
    </submittedName>
</protein>
<evidence type="ECO:0000256" key="1">
    <source>
        <dbReference type="SAM" id="MobiDB-lite"/>
    </source>
</evidence>
<dbReference type="Proteomes" id="UP000320707">
    <property type="component" value="Unassembled WGS sequence"/>
</dbReference>
<feature type="compositionally biased region" description="Basic and acidic residues" evidence="1">
    <location>
        <begin position="38"/>
        <end position="50"/>
    </location>
</feature>